<comment type="caution">
    <text evidence="2">The sequence shown here is derived from an EMBL/GenBank/DDBJ whole genome shotgun (WGS) entry which is preliminary data.</text>
</comment>
<feature type="transmembrane region" description="Helical" evidence="1">
    <location>
        <begin position="122"/>
        <end position="141"/>
    </location>
</feature>
<proteinExistence type="predicted"/>
<sequence length="172" mass="19818">MDAQSLALRPRFRFKSEMSRNEIIEKFRKELNENNPEGFTGVLTDFHIQIRFPAHKHRLWTPYMEIGLEENLQDKTTLVRVLLTPVSPIWTLVAFLLIVASTSIFISLMLGISQIMIEQEPWGFYVAGLCTLILVGLYLIARQGQVLARKEMPILKKFADQVFECDCLMKAS</sequence>
<accession>A0A2N3IJ21</accession>
<name>A0A2N3IJ21_9BACT</name>
<keyword evidence="1" id="KW-1133">Transmembrane helix</keyword>
<reference evidence="2 3" key="1">
    <citation type="submission" date="2017-06" db="EMBL/GenBank/DDBJ databases">
        <title>Raineya orbicola gen. nov., sp. nov. a slightly thermophilic bacterium of the phylum Bacteroidetes and the description of Raineyaceae fam. nov.</title>
        <authorList>
            <person name="Albuquerque L."/>
            <person name="Polonia A.R.M."/>
            <person name="Barroso C."/>
            <person name="Froufe H.J.C."/>
            <person name="Lage O."/>
            <person name="Lobo-Da-Cunha A."/>
            <person name="Egas C."/>
            <person name="Da Costa M.S."/>
        </authorList>
    </citation>
    <scope>NUCLEOTIDE SEQUENCE [LARGE SCALE GENOMIC DNA]</scope>
    <source>
        <strain evidence="2 3">SPSPC-11</strain>
    </source>
</reference>
<keyword evidence="3" id="KW-1185">Reference proteome</keyword>
<dbReference type="OrthoDB" id="1451346at2"/>
<protein>
    <submittedName>
        <fullName evidence="2">Uncharacterized protein</fullName>
    </submittedName>
</protein>
<feature type="transmembrane region" description="Helical" evidence="1">
    <location>
        <begin position="89"/>
        <end position="116"/>
    </location>
</feature>
<organism evidence="2 3">
    <name type="scientific">Raineya orbicola</name>
    <dbReference type="NCBI Taxonomy" id="2016530"/>
    <lineage>
        <taxon>Bacteria</taxon>
        <taxon>Pseudomonadati</taxon>
        <taxon>Bacteroidota</taxon>
        <taxon>Cytophagia</taxon>
        <taxon>Cytophagales</taxon>
        <taxon>Raineyaceae</taxon>
        <taxon>Raineya</taxon>
    </lineage>
</organism>
<keyword evidence="1" id="KW-0812">Transmembrane</keyword>
<evidence type="ECO:0000313" key="3">
    <source>
        <dbReference type="Proteomes" id="UP000233387"/>
    </source>
</evidence>
<evidence type="ECO:0000313" key="2">
    <source>
        <dbReference type="EMBL" id="PKQ70315.1"/>
    </source>
</evidence>
<keyword evidence="1" id="KW-0472">Membrane</keyword>
<evidence type="ECO:0000256" key="1">
    <source>
        <dbReference type="SAM" id="Phobius"/>
    </source>
</evidence>
<dbReference type="RefSeq" id="WP_133121488.1">
    <property type="nucleotide sequence ID" value="NZ_NKXO01000008.1"/>
</dbReference>
<gene>
    <name evidence="2" type="ORF">Rain11_0694</name>
</gene>
<dbReference type="Proteomes" id="UP000233387">
    <property type="component" value="Unassembled WGS sequence"/>
</dbReference>
<dbReference type="AlphaFoldDB" id="A0A2N3IJ21"/>
<dbReference type="EMBL" id="NKXO01000008">
    <property type="protein sequence ID" value="PKQ70315.1"/>
    <property type="molecule type" value="Genomic_DNA"/>
</dbReference>